<comment type="similarity">
    <text evidence="3">Belongs to the PIGS family.</text>
</comment>
<dbReference type="OMA" id="AEHKYAV"/>
<dbReference type="PANTHER" id="PTHR21072">
    <property type="entry name" value="GPI TRANSAMIDASE COMPONENT PIG-S"/>
    <property type="match status" value="1"/>
</dbReference>
<dbReference type="eggNOG" id="KOG2459">
    <property type="taxonomic scope" value="Eukaryota"/>
</dbReference>
<evidence type="ECO:0000256" key="8">
    <source>
        <dbReference type="ARBA" id="ARBA00023136"/>
    </source>
</evidence>
<dbReference type="STRING" id="240176.A8NC96"/>
<dbReference type="Proteomes" id="UP000001861">
    <property type="component" value="Unassembled WGS sequence"/>
</dbReference>
<dbReference type="Pfam" id="PF10510">
    <property type="entry name" value="PIG-S"/>
    <property type="match status" value="3"/>
</dbReference>
<feature type="compositionally biased region" description="Basic and acidic residues" evidence="10">
    <location>
        <begin position="696"/>
        <end position="717"/>
    </location>
</feature>
<organism evidence="12 13">
    <name type="scientific">Coprinopsis cinerea (strain Okayama-7 / 130 / ATCC MYA-4618 / FGSC 9003)</name>
    <name type="common">Inky cap fungus</name>
    <name type="synonym">Hormographiella aspergillata</name>
    <dbReference type="NCBI Taxonomy" id="240176"/>
    <lineage>
        <taxon>Eukaryota</taxon>
        <taxon>Fungi</taxon>
        <taxon>Dikarya</taxon>
        <taxon>Basidiomycota</taxon>
        <taxon>Agaricomycotina</taxon>
        <taxon>Agaricomycetes</taxon>
        <taxon>Agaricomycetidae</taxon>
        <taxon>Agaricales</taxon>
        <taxon>Agaricineae</taxon>
        <taxon>Psathyrellaceae</taxon>
        <taxon>Coprinopsis</taxon>
    </lineage>
</organism>
<sequence length="724" mass="82010">MDEQPEPLSTRENVLHTRHHDSRALPASKYPRARTYEWRECRLDRDCEPSRLGREEQDRDPATQEARTFFLHHNEKSAKAAGGYRNRWQPLHLATMTRHPRITKVARYEWDGVSRAKSLQLAWMEARVQEKAKLPPSLKDPSTLFFQHASVRRLVILAYWVVFILALPIWWYTTSIERLPLPLSQASQEIRRPLQLPVSICVQESTARFTPLLQDALGRRKESQNLDYIQFHVVGQSDCGTTSVQDVYTIIPGHTKRLFKRTLEYPLKDSRSVEELSQTLLSLITPQLQDNRAAQFASRYRLSFSLLNEDAASGNIIKGWNIEEALQHYITPILHRMSHLHNFTIESQVQFHAPLAFEVQSLPDSEHGLSYEDLTVFVNSAEWTLCTISTSSAFILPQWGGIVLYNPSPTDLGTDLSAQGVHDAFSSFANQLLSLLGVPSLPPGIQFQPHSGEDNSFVISDWQMDSLLRRRTVETVRGTKETLRSFIKLVKRIENMPIGKSVSDDVHNALESLNKVYTLTSTSLSQTFTYSAKAFNYASRAFFNPGMLALLYFPAEHKYAIYTPLFSTAMAPLIITALREVKAWRKERGQARAGQRSTNQRSITHLRVASVALISKNGGTGRKNNGKDQKEGGPRGPSHPLLLANLNGVLSNQNEKHRKREISLQSGGRGSNHGLHRSAKQTKQPGQEKGSKERRRRVEERVDSKNGDGISEAKERAINGQTMR</sequence>
<evidence type="ECO:0000256" key="6">
    <source>
        <dbReference type="ARBA" id="ARBA00022824"/>
    </source>
</evidence>
<keyword evidence="4" id="KW-0337">GPI-anchor biosynthesis</keyword>
<evidence type="ECO:0000256" key="1">
    <source>
        <dbReference type="ARBA" id="ARBA00004477"/>
    </source>
</evidence>
<feature type="region of interest" description="Disordered" evidence="10">
    <location>
        <begin position="614"/>
        <end position="724"/>
    </location>
</feature>
<dbReference type="GeneID" id="6008927"/>
<proteinExistence type="inferred from homology"/>
<feature type="region of interest" description="Disordered" evidence="10">
    <location>
        <begin position="1"/>
        <end position="29"/>
    </location>
</feature>
<dbReference type="GO" id="GO:0042765">
    <property type="term" value="C:GPI-anchor transamidase complex"/>
    <property type="evidence" value="ECO:0007669"/>
    <property type="project" value="InterPro"/>
</dbReference>
<evidence type="ECO:0000256" key="11">
    <source>
        <dbReference type="SAM" id="Phobius"/>
    </source>
</evidence>
<dbReference type="KEGG" id="cci:CC1G_11065"/>
<evidence type="ECO:0000256" key="4">
    <source>
        <dbReference type="ARBA" id="ARBA00022502"/>
    </source>
</evidence>
<evidence type="ECO:0000256" key="5">
    <source>
        <dbReference type="ARBA" id="ARBA00022692"/>
    </source>
</evidence>
<keyword evidence="5 11" id="KW-0812">Transmembrane</keyword>
<comment type="pathway">
    <text evidence="2">Glycolipid biosynthesis; glycosylphosphatidylinositol-anchor biosynthesis.</text>
</comment>
<dbReference type="InParanoid" id="A8NC96"/>
<evidence type="ECO:0000256" key="3">
    <source>
        <dbReference type="ARBA" id="ARBA00005316"/>
    </source>
</evidence>
<evidence type="ECO:0000256" key="7">
    <source>
        <dbReference type="ARBA" id="ARBA00022989"/>
    </source>
</evidence>
<dbReference type="GO" id="GO:0006506">
    <property type="term" value="P:GPI anchor biosynthetic process"/>
    <property type="evidence" value="ECO:0007669"/>
    <property type="project" value="UniProtKB-UniPathway"/>
</dbReference>
<evidence type="ECO:0000256" key="2">
    <source>
        <dbReference type="ARBA" id="ARBA00004687"/>
    </source>
</evidence>
<keyword evidence="7 11" id="KW-1133">Transmembrane helix</keyword>
<dbReference type="FunCoup" id="A8NC96">
    <property type="interactions" value="560"/>
</dbReference>
<dbReference type="AlphaFoldDB" id="A8NC96"/>
<evidence type="ECO:0000313" key="13">
    <source>
        <dbReference type="Proteomes" id="UP000001861"/>
    </source>
</evidence>
<comment type="subcellular location">
    <subcellularLocation>
        <location evidence="1">Endoplasmic reticulum membrane</location>
        <topology evidence="1">Multi-pass membrane protein</topology>
    </subcellularLocation>
</comment>
<dbReference type="GO" id="GO:0016255">
    <property type="term" value="P:attachment of GPI anchor to protein"/>
    <property type="evidence" value="ECO:0007669"/>
    <property type="project" value="InterPro"/>
</dbReference>
<dbReference type="OrthoDB" id="28748at2759"/>
<accession>A8NC96</accession>
<keyword evidence="8 11" id="KW-0472">Membrane</keyword>
<dbReference type="VEuPathDB" id="FungiDB:CC1G_11065"/>
<gene>
    <name evidence="12" type="ORF">CC1G_11065</name>
</gene>
<evidence type="ECO:0000256" key="10">
    <source>
        <dbReference type="SAM" id="MobiDB-lite"/>
    </source>
</evidence>
<dbReference type="EMBL" id="AACS02000009">
    <property type="protein sequence ID" value="EAU89369.2"/>
    <property type="molecule type" value="Genomic_DNA"/>
</dbReference>
<protein>
    <recommendedName>
        <fullName evidence="14">GPI transamidase component PIG-S</fullName>
    </recommendedName>
</protein>
<dbReference type="UniPathway" id="UPA00196"/>
<reference evidence="12 13" key="1">
    <citation type="journal article" date="2010" name="Proc. Natl. Acad. Sci. U.S.A.">
        <title>Insights into evolution of multicellular fungi from the assembled chromosomes of the mushroom Coprinopsis cinerea (Coprinus cinereus).</title>
        <authorList>
            <person name="Stajich J.E."/>
            <person name="Wilke S.K."/>
            <person name="Ahren D."/>
            <person name="Au C.H."/>
            <person name="Birren B.W."/>
            <person name="Borodovsky M."/>
            <person name="Burns C."/>
            <person name="Canback B."/>
            <person name="Casselton L.A."/>
            <person name="Cheng C.K."/>
            <person name="Deng J."/>
            <person name="Dietrich F.S."/>
            <person name="Fargo D.C."/>
            <person name="Farman M.L."/>
            <person name="Gathman A.C."/>
            <person name="Goldberg J."/>
            <person name="Guigo R."/>
            <person name="Hoegger P.J."/>
            <person name="Hooker J.B."/>
            <person name="Huggins A."/>
            <person name="James T.Y."/>
            <person name="Kamada T."/>
            <person name="Kilaru S."/>
            <person name="Kodira C."/>
            <person name="Kues U."/>
            <person name="Kupfer D."/>
            <person name="Kwan H.S."/>
            <person name="Lomsadze A."/>
            <person name="Li W."/>
            <person name="Lilly W.W."/>
            <person name="Ma L.J."/>
            <person name="Mackey A.J."/>
            <person name="Manning G."/>
            <person name="Martin F."/>
            <person name="Muraguchi H."/>
            <person name="Natvig D.O."/>
            <person name="Palmerini H."/>
            <person name="Ramesh M.A."/>
            <person name="Rehmeyer C.J."/>
            <person name="Roe B.A."/>
            <person name="Shenoy N."/>
            <person name="Stanke M."/>
            <person name="Ter-Hovhannisyan V."/>
            <person name="Tunlid A."/>
            <person name="Velagapudi R."/>
            <person name="Vision T.J."/>
            <person name="Zeng Q."/>
            <person name="Zolan M.E."/>
            <person name="Pukkila P.J."/>
        </authorList>
    </citation>
    <scope>NUCLEOTIDE SEQUENCE [LARGE SCALE GENOMIC DNA]</scope>
    <source>
        <strain evidence="13">Okayama-7 / 130 / ATCC MYA-4618 / FGSC 9003</strain>
    </source>
</reference>
<dbReference type="PANTHER" id="PTHR21072:SF13">
    <property type="entry name" value="GPI TRANSAMIDASE COMPONENT PIG-S"/>
    <property type="match status" value="1"/>
</dbReference>
<keyword evidence="9" id="KW-0325">Glycoprotein</keyword>
<evidence type="ECO:0000313" key="12">
    <source>
        <dbReference type="EMBL" id="EAU89369.2"/>
    </source>
</evidence>
<dbReference type="HOGENOM" id="CLU_010026_3_1_1"/>
<keyword evidence="6" id="KW-0256">Endoplasmic reticulum</keyword>
<feature type="transmembrane region" description="Helical" evidence="11">
    <location>
        <begin position="154"/>
        <end position="172"/>
    </location>
</feature>
<keyword evidence="13" id="KW-1185">Reference proteome</keyword>
<comment type="caution">
    <text evidence="12">The sequence shown here is derived from an EMBL/GenBank/DDBJ whole genome shotgun (WGS) entry which is preliminary data.</text>
</comment>
<evidence type="ECO:0000256" key="9">
    <source>
        <dbReference type="ARBA" id="ARBA00023180"/>
    </source>
</evidence>
<name>A8NC96_COPC7</name>
<dbReference type="InterPro" id="IPR019540">
    <property type="entry name" value="PtdIno-glycan_biosynth_class_S"/>
</dbReference>
<evidence type="ECO:0008006" key="14">
    <source>
        <dbReference type="Google" id="ProtNLM"/>
    </source>
</evidence>
<dbReference type="RefSeq" id="XP_001832440.2">
    <property type="nucleotide sequence ID" value="XM_001832388.2"/>
</dbReference>